<dbReference type="PANTHER" id="PTHR43628">
    <property type="entry name" value="ACTIVATOR OF C KINASE PROTEIN 1-RELATED"/>
    <property type="match status" value="1"/>
</dbReference>
<dbReference type="Proteomes" id="UP000684084">
    <property type="component" value="Unassembled WGS sequence"/>
</dbReference>
<gene>
    <name evidence="6" type="ORF">CHRIB12_LOCUS6393</name>
</gene>
<evidence type="ECO:0000256" key="2">
    <source>
        <dbReference type="ARBA" id="ARBA00022771"/>
    </source>
</evidence>
<evidence type="ECO:0000313" key="6">
    <source>
        <dbReference type="EMBL" id="CAB5356590.1"/>
    </source>
</evidence>
<dbReference type="InterPro" id="IPR006597">
    <property type="entry name" value="Sel1-like"/>
</dbReference>
<dbReference type="Pfam" id="PF02892">
    <property type="entry name" value="zf-BED"/>
    <property type="match status" value="1"/>
</dbReference>
<keyword evidence="3" id="KW-0862">Zinc</keyword>
<accession>A0A916E2A4</accession>
<reference evidence="6" key="1">
    <citation type="submission" date="2020-05" db="EMBL/GenBank/DDBJ databases">
        <authorList>
            <person name="Rincon C."/>
            <person name="Sanders R I."/>
            <person name="Robbins C."/>
            <person name="Chaturvedi A."/>
        </authorList>
    </citation>
    <scope>NUCLEOTIDE SEQUENCE</scope>
    <source>
        <strain evidence="6">CHB12</strain>
    </source>
</reference>
<dbReference type="InterPro" id="IPR003656">
    <property type="entry name" value="Znf_BED"/>
</dbReference>
<keyword evidence="2 4" id="KW-0863">Zinc-finger</keyword>
<proteinExistence type="predicted"/>
<evidence type="ECO:0000313" key="7">
    <source>
        <dbReference type="Proteomes" id="UP000684084"/>
    </source>
</evidence>
<keyword evidence="1" id="KW-0479">Metal-binding</keyword>
<dbReference type="OrthoDB" id="2384430at2759"/>
<dbReference type="PROSITE" id="PS50808">
    <property type="entry name" value="ZF_BED"/>
    <property type="match status" value="1"/>
</dbReference>
<name>A0A916E2A4_9GLOM</name>
<evidence type="ECO:0000256" key="4">
    <source>
        <dbReference type="PROSITE-ProRule" id="PRU00027"/>
    </source>
</evidence>
<dbReference type="AlphaFoldDB" id="A0A916E2A4"/>
<comment type="caution">
    <text evidence="6">The sequence shown here is derived from an EMBL/GenBank/DDBJ whole genome shotgun (WGS) entry which is preliminary data.</text>
</comment>
<dbReference type="PANTHER" id="PTHR43628:SF1">
    <property type="entry name" value="CHITIN SYNTHASE REGULATORY FACTOR 2-RELATED"/>
    <property type="match status" value="1"/>
</dbReference>
<feature type="domain" description="BED-type" evidence="5">
    <location>
        <begin position="3"/>
        <end position="57"/>
    </location>
</feature>
<dbReference type="SMART" id="SM00671">
    <property type="entry name" value="SEL1"/>
    <property type="match status" value="4"/>
</dbReference>
<dbReference type="InterPro" id="IPR052945">
    <property type="entry name" value="Mitotic_Regulator"/>
</dbReference>
<dbReference type="GO" id="GO:0003677">
    <property type="term" value="F:DNA binding"/>
    <property type="evidence" value="ECO:0007669"/>
    <property type="project" value="InterPro"/>
</dbReference>
<dbReference type="EMBL" id="CAGKOT010000010">
    <property type="protein sequence ID" value="CAB5356590.1"/>
    <property type="molecule type" value="Genomic_DNA"/>
</dbReference>
<evidence type="ECO:0000259" key="5">
    <source>
        <dbReference type="PROSITE" id="PS50808"/>
    </source>
</evidence>
<dbReference type="GO" id="GO:0008270">
    <property type="term" value="F:zinc ion binding"/>
    <property type="evidence" value="ECO:0007669"/>
    <property type="project" value="UniProtKB-KW"/>
</dbReference>
<evidence type="ECO:0000256" key="1">
    <source>
        <dbReference type="ARBA" id="ARBA00022723"/>
    </source>
</evidence>
<organism evidence="6 7">
    <name type="scientific">Rhizophagus irregularis</name>
    <dbReference type="NCBI Taxonomy" id="588596"/>
    <lineage>
        <taxon>Eukaryota</taxon>
        <taxon>Fungi</taxon>
        <taxon>Fungi incertae sedis</taxon>
        <taxon>Mucoromycota</taxon>
        <taxon>Glomeromycotina</taxon>
        <taxon>Glomeromycetes</taxon>
        <taxon>Glomerales</taxon>
        <taxon>Glomeraceae</taxon>
        <taxon>Rhizophagus</taxon>
    </lineage>
</organism>
<evidence type="ECO:0000256" key="3">
    <source>
        <dbReference type="ARBA" id="ARBA00022833"/>
    </source>
</evidence>
<protein>
    <recommendedName>
        <fullName evidence="5">BED-type domain-containing protein</fullName>
    </recommendedName>
</protein>
<dbReference type="Pfam" id="PF08238">
    <property type="entry name" value="Sel1"/>
    <property type="match status" value="4"/>
</dbReference>
<dbReference type="VEuPathDB" id="FungiDB:RhiirFUN_010797"/>
<sequence length="263" mass="30125">MAREKGPVWEHFNCESRNNNSHPHVQCKYCSKNYQRGIPERMQAHLDKKCPKAPNNAKSQALQQNIKSTSSDHINEEEQKYLEILLAKALSSAEVPSSFVENPLVIQFFQRLRPSFKLPSKEIITVQTDDNGYHSGSSSEKSVELYKKAAEKGHIASKYELGCCYQYGKGTEKNEIKAFELYKEAAEKGYTKSINKLGWCYYYGIGTEKNEVKAFEHFKEASDKNNTDAIDNLGYCYEHGIGTEKDEKKAFELYDKGWMLIDN</sequence>